<sequence length="303" mass="33450">MTSSGPDRSIASISLPQWMKSKISDRYDLEQTAFSPPNTDDGFFLVKYKKAMPEQTEPPKVTTTKQQTKSPLIQAFEEKLSSDSNQQSTFCQKFISNSTITPREIGMRHGVDSPLTRFKTSTGTEDASKGESTTCGYSVVAVAHQMIAERAIGDKLEAPPVSQRIRRNSKSLPASPQTSPKLLRKNPYFTNIIFSSTEAVDSNEGQSSSLMRGSVEELGNWSRVNRKFNEVRTESSLAATSTVTTHIQQQTQLQQNTTLTQQLFTPSPPAPATSTNSGFGQVVTLKAKPSHLREMNFWSPTSM</sequence>
<feature type="region of interest" description="Disordered" evidence="1">
    <location>
        <begin position="105"/>
        <end position="131"/>
    </location>
</feature>
<organism evidence="2">
    <name type="scientific">Rhodnius neglectus</name>
    <dbReference type="NCBI Taxonomy" id="72488"/>
    <lineage>
        <taxon>Eukaryota</taxon>
        <taxon>Metazoa</taxon>
        <taxon>Ecdysozoa</taxon>
        <taxon>Arthropoda</taxon>
        <taxon>Hexapoda</taxon>
        <taxon>Insecta</taxon>
        <taxon>Pterygota</taxon>
        <taxon>Neoptera</taxon>
        <taxon>Paraneoptera</taxon>
        <taxon>Hemiptera</taxon>
        <taxon>Heteroptera</taxon>
        <taxon>Panheteroptera</taxon>
        <taxon>Cimicomorpha</taxon>
        <taxon>Reduviidae</taxon>
        <taxon>Triatominae</taxon>
        <taxon>Rhodnius</taxon>
    </lineage>
</organism>
<proteinExistence type="evidence at transcript level"/>
<evidence type="ECO:0000256" key="1">
    <source>
        <dbReference type="SAM" id="MobiDB-lite"/>
    </source>
</evidence>
<protein>
    <submittedName>
        <fullName evidence="2">Uncharacterized protein</fullName>
    </submittedName>
</protein>
<feature type="compositionally biased region" description="Polar residues" evidence="1">
    <location>
        <begin position="170"/>
        <end position="180"/>
    </location>
</feature>
<feature type="region of interest" description="Disordered" evidence="1">
    <location>
        <begin position="158"/>
        <end position="181"/>
    </location>
</feature>
<dbReference type="AlphaFoldDB" id="A0A0P4W114"/>
<accession>A0A0P4W114</accession>
<dbReference type="EMBL" id="GDKW01000005">
    <property type="protein sequence ID" value="JAI56590.1"/>
    <property type="molecule type" value="mRNA"/>
</dbReference>
<reference evidence="2" key="1">
    <citation type="journal article" date="2016" name="PLoS Negl. Trop. Dis.">
        <title>A Deep Insight into the Sialome of Rhodnius neglectus, a Vector of Chagas Disease.</title>
        <authorList>
            <person name="Santiago P.B."/>
            <person name="Assumpcao T.C."/>
            <person name="Araujo C.N."/>
            <person name="Bastos I.M."/>
            <person name="Neves D."/>
            <person name="Silva I.G."/>
            <person name="Charneau S."/>
            <person name="Queiroz R.M."/>
            <person name="Raiol T."/>
            <person name="Oliveira J.V."/>
            <person name="Sousa M.V."/>
            <person name="Calvo E."/>
            <person name="Ribeiro J.M."/>
            <person name="Santana J.M."/>
        </authorList>
    </citation>
    <scope>NUCLEOTIDE SEQUENCE</scope>
    <source>
        <tissue evidence="2">Salivary glands</tissue>
    </source>
</reference>
<evidence type="ECO:0000313" key="2">
    <source>
        <dbReference type="EMBL" id="JAI56590.1"/>
    </source>
</evidence>
<name>A0A0P4W114_9HEMI</name>
<feature type="compositionally biased region" description="Polar residues" evidence="1">
    <location>
        <begin position="118"/>
        <end position="131"/>
    </location>
</feature>